<name>A0AAN1SIK6_TETHN</name>
<keyword evidence="3" id="KW-0378">Hydrolase</keyword>
<protein>
    <submittedName>
        <fullName evidence="5">Prohead protease</fullName>
    </submittedName>
</protein>
<proteinExistence type="predicted"/>
<dbReference type="Pfam" id="PF04586">
    <property type="entry name" value="Peptidase_S78"/>
    <property type="match status" value="1"/>
</dbReference>
<evidence type="ECO:0000259" key="4">
    <source>
        <dbReference type="Pfam" id="PF04586"/>
    </source>
</evidence>
<evidence type="ECO:0000256" key="2">
    <source>
        <dbReference type="ARBA" id="ARBA00022670"/>
    </source>
</evidence>
<evidence type="ECO:0000313" key="6">
    <source>
        <dbReference type="Proteomes" id="UP000002663"/>
    </source>
</evidence>
<sequence>MPNSQVDVGQEEMVVEGYAVLFNTLSEDLGGFREVIAPHALDDVDVDDVKCLIDHEFGYVIGRTKADTLKLTVDDKGLHFKCELPNTSYAKDIYESIKVGNVNNCSFRYTLPKGDPSAKTWTREKGEYVQTINKIDELIEVSVVTIPAYKDTSVEVAQRAKDFERIKELDKLNIALDLDQLTLSTS</sequence>
<dbReference type="InterPro" id="IPR006433">
    <property type="entry name" value="Prohead_protease"/>
</dbReference>
<reference evidence="5 6" key="1">
    <citation type="submission" date="2011-01" db="EMBL/GenBank/DDBJ databases">
        <title>Whole genome sequence of Tetragenococcus halophilus NBRC 12172.</title>
        <authorList>
            <person name="Nakazawa H."/>
            <person name="Omata S."/>
            <person name="Koga C."/>
            <person name="Watanabe Y."/>
            <person name="Katano Y."/>
            <person name="Ito N."/>
            <person name="Tsukatani N."/>
            <person name="Ankai A."/>
            <person name="Oguchi A."/>
            <person name="Fukui S."/>
            <person name="Yashiro I."/>
            <person name="Kamata S."/>
            <person name="Hashimoto Y."/>
            <person name="Yamazaki J."/>
            <person name="Taguchi H."/>
            <person name="Tanaka A."/>
            <person name="Koyama T."/>
            <person name="Ichige A."/>
            <person name="Hanya Y."/>
            <person name="Tanikawa S."/>
            <person name="Yamazaki S."/>
            <person name="Fujita N."/>
        </authorList>
    </citation>
    <scope>NUCLEOTIDE SEQUENCE [LARGE SCALE GENOMIC DNA]</scope>
    <source>
        <strain evidence="6">DSM 20338 / JCM 20259 / NCIMB 9735 / NBRC 12172</strain>
    </source>
</reference>
<dbReference type="RefSeq" id="WP_014125178.1">
    <property type="nucleotide sequence ID" value="NC_016052.1"/>
</dbReference>
<evidence type="ECO:0000313" key="5">
    <source>
        <dbReference type="EMBL" id="BAK95136.1"/>
    </source>
</evidence>
<dbReference type="AlphaFoldDB" id="A0AAN1SIK6"/>
<dbReference type="NCBIfam" id="TIGR01543">
    <property type="entry name" value="proheadase_HK97"/>
    <property type="match status" value="1"/>
</dbReference>
<keyword evidence="1" id="KW-1188">Viral release from host cell</keyword>
<dbReference type="GO" id="GO:0006508">
    <property type="term" value="P:proteolysis"/>
    <property type="evidence" value="ECO:0007669"/>
    <property type="project" value="UniProtKB-KW"/>
</dbReference>
<dbReference type="GO" id="GO:0008233">
    <property type="term" value="F:peptidase activity"/>
    <property type="evidence" value="ECO:0007669"/>
    <property type="project" value="UniProtKB-KW"/>
</dbReference>
<dbReference type="Proteomes" id="UP000002663">
    <property type="component" value="Chromosome"/>
</dbReference>
<dbReference type="EMBL" id="AP012046">
    <property type="protein sequence ID" value="BAK95136.1"/>
    <property type="molecule type" value="Genomic_DNA"/>
</dbReference>
<feature type="domain" description="Prohead serine protease" evidence="4">
    <location>
        <begin position="7"/>
        <end position="160"/>
    </location>
</feature>
<keyword evidence="2 5" id="KW-0645">Protease</keyword>
<accession>A0AAN1SIK6</accession>
<evidence type="ECO:0000256" key="1">
    <source>
        <dbReference type="ARBA" id="ARBA00022612"/>
    </source>
</evidence>
<evidence type="ECO:0000256" key="3">
    <source>
        <dbReference type="ARBA" id="ARBA00022801"/>
    </source>
</evidence>
<organism evidence="5 6">
    <name type="scientific">Tetragenococcus halophilus (strain DSM 20338 / JCM 20259 / NCIMB 9735 / NBRC 12172)</name>
    <name type="common">Pediococcus halophilus</name>
    <dbReference type="NCBI Taxonomy" id="945021"/>
    <lineage>
        <taxon>Bacteria</taxon>
        <taxon>Bacillati</taxon>
        <taxon>Bacillota</taxon>
        <taxon>Bacilli</taxon>
        <taxon>Lactobacillales</taxon>
        <taxon>Enterococcaceae</taxon>
        <taxon>Tetragenococcus</taxon>
    </lineage>
</organism>
<gene>
    <name evidence="5" type="ordered locus">TEH_18090</name>
</gene>
<dbReference type="InterPro" id="IPR054613">
    <property type="entry name" value="Peptidase_S78_dom"/>
</dbReference>
<dbReference type="KEGG" id="thl:TEH_18090"/>